<accession>A0A4V5UYB9</accession>
<evidence type="ECO:0000256" key="2">
    <source>
        <dbReference type="SAM" id="Phobius"/>
    </source>
</evidence>
<organism evidence="4 5">
    <name type="scientific">Kribbella jiaozuonensis</name>
    <dbReference type="NCBI Taxonomy" id="2575441"/>
    <lineage>
        <taxon>Bacteria</taxon>
        <taxon>Bacillati</taxon>
        <taxon>Actinomycetota</taxon>
        <taxon>Actinomycetes</taxon>
        <taxon>Propionibacteriales</taxon>
        <taxon>Kribbellaceae</taxon>
        <taxon>Kribbella</taxon>
    </lineage>
</organism>
<feature type="transmembrane region" description="Helical" evidence="2">
    <location>
        <begin position="165"/>
        <end position="184"/>
    </location>
</feature>
<gene>
    <name evidence="4" type="ORF">FDA38_08500</name>
</gene>
<feature type="transmembrane region" description="Helical" evidence="2">
    <location>
        <begin position="134"/>
        <end position="153"/>
    </location>
</feature>
<dbReference type="Proteomes" id="UP000305836">
    <property type="component" value="Unassembled WGS sequence"/>
</dbReference>
<dbReference type="AlphaFoldDB" id="A0A4V5UYB9"/>
<protein>
    <submittedName>
        <fullName evidence="4">Acyltransferase</fullName>
    </submittedName>
</protein>
<reference evidence="4 5" key="1">
    <citation type="submission" date="2019-04" db="EMBL/GenBank/DDBJ databases">
        <title>Kribbella sp. NEAU-THZ 27 nov., a novel actinomycete isolated from soil.</title>
        <authorList>
            <person name="Duan L."/>
        </authorList>
    </citation>
    <scope>NUCLEOTIDE SEQUENCE [LARGE SCALE GENOMIC DNA]</scope>
    <source>
        <strain evidence="5">NEAU-THZ27</strain>
    </source>
</reference>
<comment type="caution">
    <text evidence="4">The sequence shown here is derived from an EMBL/GenBank/DDBJ whole genome shotgun (WGS) entry which is preliminary data.</text>
</comment>
<keyword evidence="4" id="KW-0808">Transferase</keyword>
<dbReference type="InterPro" id="IPR002656">
    <property type="entry name" value="Acyl_transf_3_dom"/>
</dbReference>
<feature type="transmembrane region" description="Helical" evidence="2">
    <location>
        <begin position="334"/>
        <end position="357"/>
    </location>
</feature>
<feature type="transmembrane region" description="Helical" evidence="2">
    <location>
        <begin position="238"/>
        <end position="259"/>
    </location>
</feature>
<dbReference type="PANTHER" id="PTHR23028:SF53">
    <property type="entry name" value="ACYL_TRANSF_3 DOMAIN-CONTAINING PROTEIN"/>
    <property type="match status" value="1"/>
</dbReference>
<dbReference type="GO" id="GO:0009103">
    <property type="term" value="P:lipopolysaccharide biosynthetic process"/>
    <property type="evidence" value="ECO:0007669"/>
    <property type="project" value="TreeGrafter"/>
</dbReference>
<sequence length="406" mass="43053">MKTRFAALDGLRAIGALAVLTTHVGFHTGTSLNGPLAGLLARLDVGVAIFFAISGFLLYRPHVAAWYDSTEPPRVLPYLRNRALRILPALWIAVLLSALLVPHNNGVTWATYLQHATLTQIYFDSPPADGLTQMWSLATEVTFYLLLPALAKLLTGSGRPTRRSVAGRIAVLTALAVLGPVWMAGVNATGHPQAGLWLPGYLGWFAVGMGFALWQVARSRGQLTTPTLDTLAQIPGTVWTAAAALLLIATTPIAGPYNLSAPTPAQALMKSLLYTAVAACALFPALTPTTRSARLLGGRAGHLAGNISYGVFAYHLIVLSLIEQLTGYTLFSGRFVPIFASTLVISVAVAVASYFGVERPIMRRGRRDSRYDVSPAKADSDASAQPNSTDAWTAAEVTPASPPGQG</sequence>
<keyword evidence="2" id="KW-0812">Transmembrane</keyword>
<keyword evidence="2" id="KW-0472">Membrane</keyword>
<evidence type="ECO:0000259" key="3">
    <source>
        <dbReference type="Pfam" id="PF01757"/>
    </source>
</evidence>
<dbReference type="OrthoDB" id="5242306at2"/>
<feature type="region of interest" description="Disordered" evidence="1">
    <location>
        <begin position="367"/>
        <end position="406"/>
    </location>
</feature>
<keyword evidence="2" id="KW-1133">Transmembrane helix</keyword>
<keyword evidence="5" id="KW-1185">Reference proteome</keyword>
<feature type="transmembrane region" description="Helical" evidence="2">
    <location>
        <begin position="271"/>
        <end position="288"/>
    </location>
</feature>
<keyword evidence="4" id="KW-0012">Acyltransferase</keyword>
<feature type="transmembrane region" description="Helical" evidence="2">
    <location>
        <begin position="196"/>
        <end position="217"/>
    </location>
</feature>
<dbReference type="InterPro" id="IPR050879">
    <property type="entry name" value="Acyltransferase_3"/>
</dbReference>
<dbReference type="PANTHER" id="PTHR23028">
    <property type="entry name" value="ACETYLTRANSFERASE"/>
    <property type="match status" value="1"/>
</dbReference>
<feature type="transmembrane region" description="Helical" evidence="2">
    <location>
        <begin position="300"/>
        <end position="322"/>
    </location>
</feature>
<dbReference type="GO" id="GO:0016020">
    <property type="term" value="C:membrane"/>
    <property type="evidence" value="ECO:0007669"/>
    <property type="project" value="TreeGrafter"/>
</dbReference>
<dbReference type="GO" id="GO:0016747">
    <property type="term" value="F:acyltransferase activity, transferring groups other than amino-acyl groups"/>
    <property type="evidence" value="ECO:0007669"/>
    <property type="project" value="InterPro"/>
</dbReference>
<evidence type="ECO:0000256" key="1">
    <source>
        <dbReference type="SAM" id="MobiDB-lite"/>
    </source>
</evidence>
<dbReference type="Pfam" id="PF01757">
    <property type="entry name" value="Acyl_transf_3"/>
    <property type="match status" value="1"/>
</dbReference>
<feature type="transmembrane region" description="Helical" evidence="2">
    <location>
        <begin position="39"/>
        <end position="59"/>
    </location>
</feature>
<feature type="compositionally biased region" description="Polar residues" evidence="1">
    <location>
        <begin position="382"/>
        <end position="391"/>
    </location>
</feature>
<feature type="domain" description="Acyltransferase 3" evidence="3">
    <location>
        <begin position="6"/>
        <end position="350"/>
    </location>
</feature>
<proteinExistence type="predicted"/>
<dbReference type="EMBL" id="SZPZ01000001">
    <property type="protein sequence ID" value="TKK82783.1"/>
    <property type="molecule type" value="Genomic_DNA"/>
</dbReference>
<feature type="transmembrane region" description="Helical" evidence="2">
    <location>
        <begin position="83"/>
        <end position="101"/>
    </location>
</feature>
<evidence type="ECO:0000313" key="5">
    <source>
        <dbReference type="Proteomes" id="UP000305836"/>
    </source>
</evidence>
<name>A0A4V5UYB9_9ACTN</name>
<evidence type="ECO:0000313" key="4">
    <source>
        <dbReference type="EMBL" id="TKK82783.1"/>
    </source>
</evidence>